<feature type="non-terminal residue" evidence="1">
    <location>
        <position position="125"/>
    </location>
</feature>
<evidence type="ECO:0000313" key="1">
    <source>
        <dbReference type="EMBL" id="EKC57000.1"/>
    </source>
</evidence>
<sequence length="125" mass="14723">MFDIEGKIRYYLSRKPRGYGIFPLSDGHFFYMEKYISVPSYSNPQTVESYDMDYFGRVFRTYLTEKGVHHTAEEKAGGNILTGSNSMLEHTEDCVIEIDRQTGEIVWQLNMAEIFDETYQNMMDW</sequence>
<accession>K1ST05</accession>
<dbReference type="InterPro" id="IPR010262">
    <property type="entry name" value="Arylsulfotransferase_bact"/>
</dbReference>
<proteinExistence type="predicted"/>
<organism evidence="1">
    <name type="scientific">human gut metagenome</name>
    <dbReference type="NCBI Taxonomy" id="408170"/>
    <lineage>
        <taxon>unclassified sequences</taxon>
        <taxon>metagenomes</taxon>
        <taxon>organismal metagenomes</taxon>
    </lineage>
</organism>
<protein>
    <submittedName>
        <fullName evidence="1">Arylsulfotransferase (ASST)</fullName>
    </submittedName>
</protein>
<dbReference type="AlphaFoldDB" id="K1ST05"/>
<gene>
    <name evidence="1" type="ORF">LEA_14559</name>
</gene>
<keyword evidence="1" id="KW-0808">Transferase</keyword>
<dbReference type="EMBL" id="AJWY01009913">
    <property type="protein sequence ID" value="EKC57000.1"/>
    <property type="molecule type" value="Genomic_DNA"/>
</dbReference>
<comment type="caution">
    <text evidence="1">The sequence shown here is derived from an EMBL/GenBank/DDBJ whole genome shotgun (WGS) entry which is preliminary data.</text>
</comment>
<dbReference type="Pfam" id="PF05935">
    <property type="entry name" value="Arylsulfotrans"/>
    <property type="match status" value="1"/>
</dbReference>
<reference evidence="1" key="1">
    <citation type="journal article" date="2013" name="Environ. Microbiol.">
        <title>Microbiota from the distal guts of lean and obese adolescents exhibit partial functional redundancy besides clear differences in community structure.</title>
        <authorList>
            <person name="Ferrer M."/>
            <person name="Ruiz A."/>
            <person name="Lanza F."/>
            <person name="Haange S.B."/>
            <person name="Oberbach A."/>
            <person name="Till H."/>
            <person name="Bargiela R."/>
            <person name="Campoy C."/>
            <person name="Segura M.T."/>
            <person name="Richter M."/>
            <person name="von Bergen M."/>
            <person name="Seifert J."/>
            <person name="Suarez A."/>
        </authorList>
    </citation>
    <scope>NUCLEOTIDE SEQUENCE</scope>
</reference>
<dbReference type="GO" id="GO:0004062">
    <property type="term" value="F:aryl sulfotransferase activity"/>
    <property type="evidence" value="ECO:0007669"/>
    <property type="project" value="InterPro"/>
</dbReference>
<name>K1ST05_9ZZZZ</name>